<dbReference type="InterPro" id="IPR045051">
    <property type="entry name" value="SBT"/>
</dbReference>
<evidence type="ECO:0000313" key="5">
    <source>
        <dbReference type="Proteomes" id="UP000257109"/>
    </source>
</evidence>
<dbReference type="Gene3D" id="3.40.50.200">
    <property type="entry name" value="Peptidase S8/S53 domain"/>
    <property type="match status" value="1"/>
</dbReference>
<accession>A0A371DZN3</accession>
<dbReference type="GO" id="GO:0004252">
    <property type="term" value="F:serine-type endopeptidase activity"/>
    <property type="evidence" value="ECO:0007669"/>
    <property type="project" value="InterPro"/>
</dbReference>
<gene>
    <name evidence="4" type="ORF">CR513_62709</name>
</gene>
<protein>
    <recommendedName>
        <fullName evidence="6">Cucumisin</fullName>
    </recommendedName>
</protein>
<evidence type="ECO:0008006" key="6">
    <source>
        <dbReference type="Google" id="ProtNLM"/>
    </source>
</evidence>
<dbReference type="EMBL" id="QJKJ01017927">
    <property type="protein sequence ID" value="RDX58009.1"/>
    <property type="molecule type" value="Genomic_DNA"/>
</dbReference>
<organism evidence="4 5">
    <name type="scientific">Mucuna pruriens</name>
    <name type="common">Velvet bean</name>
    <name type="synonym">Dolichos pruriens</name>
    <dbReference type="NCBI Taxonomy" id="157652"/>
    <lineage>
        <taxon>Eukaryota</taxon>
        <taxon>Viridiplantae</taxon>
        <taxon>Streptophyta</taxon>
        <taxon>Embryophyta</taxon>
        <taxon>Tracheophyta</taxon>
        <taxon>Spermatophyta</taxon>
        <taxon>Magnoliopsida</taxon>
        <taxon>eudicotyledons</taxon>
        <taxon>Gunneridae</taxon>
        <taxon>Pentapetalae</taxon>
        <taxon>rosids</taxon>
        <taxon>fabids</taxon>
        <taxon>Fabales</taxon>
        <taxon>Fabaceae</taxon>
        <taxon>Papilionoideae</taxon>
        <taxon>50 kb inversion clade</taxon>
        <taxon>NPAAA clade</taxon>
        <taxon>indigoferoid/millettioid clade</taxon>
        <taxon>Phaseoleae</taxon>
        <taxon>Mucuna</taxon>
    </lineage>
</organism>
<dbReference type="GO" id="GO:0006508">
    <property type="term" value="P:proteolysis"/>
    <property type="evidence" value="ECO:0007669"/>
    <property type="project" value="InterPro"/>
</dbReference>
<dbReference type="Proteomes" id="UP000257109">
    <property type="component" value="Unassembled WGS sequence"/>
</dbReference>
<reference evidence="4" key="1">
    <citation type="submission" date="2018-05" db="EMBL/GenBank/DDBJ databases">
        <title>Draft genome of Mucuna pruriens seed.</title>
        <authorList>
            <person name="Nnadi N.E."/>
            <person name="Vos R."/>
            <person name="Hasami M.H."/>
            <person name="Devisetty U.K."/>
            <person name="Aguiy J.C."/>
        </authorList>
    </citation>
    <scope>NUCLEOTIDE SEQUENCE [LARGE SCALE GENOMIC DNA]</scope>
    <source>
        <strain evidence="4">JCA_2017</strain>
    </source>
</reference>
<comment type="similarity">
    <text evidence="2">Belongs to the peptidase S8 family.</text>
</comment>
<name>A0A371DZN3_MUCPR</name>
<dbReference type="AlphaFoldDB" id="A0A371DZN3"/>
<comment type="subcellular location">
    <subcellularLocation>
        <location evidence="1">Secreted</location>
    </subcellularLocation>
</comment>
<dbReference type="PANTHER" id="PTHR10795">
    <property type="entry name" value="PROPROTEIN CONVERTASE SUBTILISIN/KEXIN"/>
    <property type="match status" value="1"/>
</dbReference>
<dbReference type="InterPro" id="IPR036852">
    <property type="entry name" value="Peptidase_S8/S53_dom_sf"/>
</dbReference>
<keyword evidence="5" id="KW-1185">Reference proteome</keyword>
<sequence>MKHTVCESTRVWVRDSTWRSSISTIAVYKACWIKTGCLEADSLAAFDEAIADGLDIISISTGSYGIEFTPYFQSSYNIGGFYATRRGILTSNSAINLGPKIYSMTTYPPWELSVATTTIGRKFLTKVQLGNGMVFEVPLGFQLTPLISKNVSTDLCWRCAQH</sequence>
<comment type="caution">
    <text evidence="4">The sequence shown here is derived from an EMBL/GenBank/DDBJ whole genome shotgun (WGS) entry which is preliminary data.</text>
</comment>
<dbReference type="OrthoDB" id="4803627at2759"/>
<evidence type="ECO:0000256" key="2">
    <source>
        <dbReference type="ARBA" id="ARBA00011073"/>
    </source>
</evidence>
<evidence type="ECO:0000256" key="1">
    <source>
        <dbReference type="ARBA" id="ARBA00004613"/>
    </source>
</evidence>
<evidence type="ECO:0000313" key="4">
    <source>
        <dbReference type="EMBL" id="RDX58009.1"/>
    </source>
</evidence>
<proteinExistence type="inferred from homology"/>
<evidence type="ECO:0000256" key="3">
    <source>
        <dbReference type="ARBA" id="ARBA00022729"/>
    </source>
</evidence>
<keyword evidence="3" id="KW-0732">Signal</keyword>
<dbReference type="SUPFAM" id="SSF52743">
    <property type="entry name" value="Subtilisin-like"/>
    <property type="match status" value="1"/>
</dbReference>
<dbReference type="STRING" id="157652.A0A371DZN3"/>
<dbReference type="GO" id="GO:0005576">
    <property type="term" value="C:extracellular region"/>
    <property type="evidence" value="ECO:0007669"/>
    <property type="project" value="UniProtKB-SubCell"/>
</dbReference>
<feature type="non-terminal residue" evidence="4">
    <location>
        <position position="1"/>
    </location>
</feature>